<dbReference type="RefSeq" id="XP_066071806.1">
    <property type="nucleotide sequence ID" value="XM_066215709.1"/>
</dbReference>
<dbReference type="VEuPathDB" id="FungiDB:L203_02643"/>
<accession>A0A1E3IL14</accession>
<keyword evidence="3" id="KW-1185">Reference proteome</keyword>
<dbReference type="VEuPathDB" id="FungiDB:L203_02646"/>
<dbReference type="EMBL" id="CP143791">
    <property type="protein sequence ID" value="WVN91106.1"/>
    <property type="molecule type" value="Genomic_DNA"/>
</dbReference>
<feature type="region of interest" description="Disordered" evidence="1">
    <location>
        <begin position="73"/>
        <end position="97"/>
    </location>
</feature>
<sequence>MDNRNWRSEDRSLSDPNYWEGYKSVLSGPSASDQQNSSGCVQVGPYHCCLRGSPPCAECQYRISNSRPAFARRLPTDIPDDSTGPPATSGGNASAAEQWRPSLAATETGFLEKHGVRLPCIYTEFTAGTAAESAAQDQGADGSNVSMCSGQGASGMNSWPADIYPPWQKKSSAQRTGDIYYDPKTDRFIDPSEPVGNTAGQDGRG</sequence>
<dbReference type="GeneID" id="91090564"/>
<dbReference type="Proteomes" id="UP000094043">
    <property type="component" value="Chromosome 8"/>
</dbReference>
<reference evidence="2" key="3">
    <citation type="submission" date="2024-01" db="EMBL/GenBank/DDBJ databases">
        <authorList>
            <person name="Coelho M.A."/>
            <person name="David-Palma M."/>
            <person name="Shea T."/>
            <person name="Sun S."/>
            <person name="Cuomo C.A."/>
            <person name="Heitman J."/>
        </authorList>
    </citation>
    <scope>NUCLEOTIDE SEQUENCE</scope>
    <source>
        <strain evidence="2">CBS 7841</strain>
    </source>
</reference>
<evidence type="ECO:0000256" key="1">
    <source>
        <dbReference type="SAM" id="MobiDB-lite"/>
    </source>
</evidence>
<gene>
    <name evidence="2" type="ORF">L203_106356</name>
</gene>
<dbReference type="AlphaFoldDB" id="A0A1E3IL14"/>
<evidence type="ECO:0000313" key="2">
    <source>
        <dbReference type="EMBL" id="WVN91106.1"/>
    </source>
</evidence>
<dbReference type="KEGG" id="cdep:91090564"/>
<name>A0A1E3IL14_9TREE</name>
<feature type="compositionally biased region" description="Basic and acidic residues" evidence="1">
    <location>
        <begin position="181"/>
        <end position="190"/>
    </location>
</feature>
<reference evidence="2" key="2">
    <citation type="journal article" date="2022" name="Elife">
        <title>Obligate sexual reproduction of a homothallic fungus closely related to the Cryptococcus pathogenic species complex.</title>
        <authorList>
            <person name="Passer A.R."/>
            <person name="Clancey S.A."/>
            <person name="Shea T."/>
            <person name="David-Palma M."/>
            <person name="Averette A.F."/>
            <person name="Boekhout T."/>
            <person name="Porcel B.M."/>
            <person name="Nowrousian M."/>
            <person name="Cuomo C.A."/>
            <person name="Sun S."/>
            <person name="Heitman J."/>
            <person name="Coelho M.A."/>
        </authorList>
    </citation>
    <scope>NUCLEOTIDE SEQUENCE</scope>
    <source>
        <strain evidence="2">CBS 7841</strain>
    </source>
</reference>
<protein>
    <submittedName>
        <fullName evidence="2">Uncharacterized protein</fullName>
    </submittedName>
</protein>
<organism evidence="2 3">
    <name type="scientific">Cryptococcus depauperatus CBS 7841</name>
    <dbReference type="NCBI Taxonomy" id="1295531"/>
    <lineage>
        <taxon>Eukaryota</taxon>
        <taxon>Fungi</taxon>
        <taxon>Dikarya</taxon>
        <taxon>Basidiomycota</taxon>
        <taxon>Agaricomycotina</taxon>
        <taxon>Tremellomycetes</taxon>
        <taxon>Tremellales</taxon>
        <taxon>Cryptococcaceae</taxon>
        <taxon>Cryptococcus</taxon>
    </lineage>
</organism>
<proteinExistence type="predicted"/>
<evidence type="ECO:0000313" key="3">
    <source>
        <dbReference type="Proteomes" id="UP000094043"/>
    </source>
</evidence>
<reference evidence="2" key="1">
    <citation type="submission" date="2016-06" db="EMBL/GenBank/DDBJ databases">
        <authorList>
            <person name="Cuomo C."/>
            <person name="Litvintseva A."/>
            <person name="Heitman J."/>
            <person name="Chen Y."/>
            <person name="Sun S."/>
            <person name="Springer D."/>
            <person name="Dromer F."/>
            <person name="Young S."/>
            <person name="Zeng Q."/>
            <person name="Chapman S."/>
            <person name="Gujja S."/>
            <person name="Saif S."/>
            <person name="Birren B."/>
        </authorList>
    </citation>
    <scope>NUCLEOTIDE SEQUENCE</scope>
    <source>
        <strain evidence="2">CBS 7841</strain>
    </source>
</reference>
<feature type="region of interest" description="Disordered" evidence="1">
    <location>
        <begin position="157"/>
        <end position="205"/>
    </location>
</feature>